<keyword evidence="3" id="KW-1185">Reference proteome</keyword>
<dbReference type="PANTHER" id="PTHR13887">
    <property type="entry name" value="GLUTATHIONE S-TRANSFERASE KAPPA"/>
    <property type="match status" value="1"/>
</dbReference>
<evidence type="ECO:0000313" key="3">
    <source>
        <dbReference type="Proteomes" id="UP000244908"/>
    </source>
</evidence>
<gene>
    <name evidence="2" type="ORF">HYN51_05765</name>
</gene>
<dbReference type="Pfam" id="PF01323">
    <property type="entry name" value="DSBA"/>
    <property type="match status" value="1"/>
</dbReference>
<organism evidence="2 3">
    <name type="scientific">Limnobaculum parvum</name>
    <dbReference type="NCBI Taxonomy" id="2172103"/>
    <lineage>
        <taxon>Bacteria</taxon>
        <taxon>Pseudomonadati</taxon>
        <taxon>Pseudomonadota</taxon>
        <taxon>Gammaproteobacteria</taxon>
        <taxon>Enterobacterales</taxon>
        <taxon>Budviciaceae</taxon>
        <taxon>Limnobaculum</taxon>
    </lineage>
</organism>
<dbReference type="KEGG" id="lpv:HYN51_05765"/>
<evidence type="ECO:0000259" key="1">
    <source>
        <dbReference type="Pfam" id="PF01323"/>
    </source>
</evidence>
<name>A0A2Y9TX45_9GAMM</name>
<evidence type="ECO:0000313" key="2">
    <source>
        <dbReference type="EMBL" id="AWH88110.1"/>
    </source>
</evidence>
<dbReference type="Proteomes" id="UP000244908">
    <property type="component" value="Chromosome"/>
</dbReference>
<dbReference type="PANTHER" id="PTHR13887:SF41">
    <property type="entry name" value="THIOREDOXIN SUPERFAMILY PROTEIN"/>
    <property type="match status" value="1"/>
</dbReference>
<dbReference type="GO" id="GO:0016491">
    <property type="term" value="F:oxidoreductase activity"/>
    <property type="evidence" value="ECO:0007669"/>
    <property type="project" value="InterPro"/>
</dbReference>
<sequence length="232" mass="26006">MKIQIWSDFSCPFCYIGKHHLNQALVSFAEKESVEIVLRSFELDPSAPKSKQKDIYTHISEKYDMSIPEANEMTANIAQQAKQTGLDFHFDRLIPTNTFDAHRLLHYAAEQGVMDATSEALFKGMFTNGLNLADIDTLINLANEVGLESSEVQAVLNSDRYMDSVRADESFARQLKITSVPFFVFDNKYAVSGAQPSSVFSEILVKVQEEKARLIQLDNASQGPSCSDDICY</sequence>
<dbReference type="OrthoDB" id="9799122at2"/>
<accession>A0A2Y9TX45</accession>
<feature type="domain" description="DSBA-like thioredoxin" evidence="1">
    <location>
        <begin position="3"/>
        <end position="203"/>
    </location>
</feature>
<proteinExistence type="predicted"/>
<dbReference type="InterPro" id="IPR036249">
    <property type="entry name" value="Thioredoxin-like_sf"/>
</dbReference>
<dbReference type="InterPro" id="IPR001853">
    <property type="entry name" value="DSBA-like_thioredoxin_dom"/>
</dbReference>
<dbReference type="RefSeq" id="WP_108900185.1">
    <property type="nucleotide sequence ID" value="NZ_CP029185.2"/>
</dbReference>
<dbReference type="EMBL" id="CP029185">
    <property type="protein sequence ID" value="AWH88110.1"/>
    <property type="molecule type" value="Genomic_DNA"/>
</dbReference>
<dbReference type="Gene3D" id="3.40.30.10">
    <property type="entry name" value="Glutaredoxin"/>
    <property type="match status" value="1"/>
</dbReference>
<dbReference type="CDD" id="cd03024">
    <property type="entry name" value="DsbA_FrnE"/>
    <property type="match status" value="1"/>
</dbReference>
<dbReference type="SUPFAM" id="SSF52833">
    <property type="entry name" value="Thioredoxin-like"/>
    <property type="match status" value="1"/>
</dbReference>
<reference evidence="2 3" key="1">
    <citation type="journal article" date="2019" name="Int. J. Syst. Evol. Microbiol.">
        <title>Limnobaculum parvum gen. nov., sp. nov., isolated from a freshwater lake.</title>
        <authorList>
            <person name="Baek C."/>
            <person name="Shin S.K."/>
            <person name="Yi H."/>
        </authorList>
    </citation>
    <scope>NUCLEOTIDE SEQUENCE [LARGE SCALE GENOMIC DNA]</scope>
    <source>
        <strain evidence="2 3">HYN0051</strain>
    </source>
</reference>
<dbReference type="AlphaFoldDB" id="A0A2Y9TX45"/>
<protein>
    <submittedName>
        <fullName evidence="2">DsbA family oxidoreductase</fullName>
    </submittedName>
</protein>